<organism evidence="2 3">
    <name type="scientific">Dactylosporangium sucinum</name>
    <dbReference type="NCBI Taxonomy" id="1424081"/>
    <lineage>
        <taxon>Bacteria</taxon>
        <taxon>Bacillati</taxon>
        <taxon>Actinomycetota</taxon>
        <taxon>Actinomycetes</taxon>
        <taxon>Micromonosporales</taxon>
        <taxon>Micromonosporaceae</taxon>
        <taxon>Dactylosporangium</taxon>
    </lineage>
</organism>
<gene>
    <name evidence="2" type="ORF">GCM10007977_049250</name>
</gene>
<evidence type="ECO:0000256" key="1">
    <source>
        <dbReference type="SAM" id="MobiDB-lite"/>
    </source>
</evidence>
<reference evidence="2" key="2">
    <citation type="submission" date="2020-09" db="EMBL/GenBank/DDBJ databases">
        <authorList>
            <person name="Sun Q."/>
            <person name="Ohkuma M."/>
        </authorList>
    </citation>
    <scope>NUCLEOTIDE SEQUENCE</scope>
    <source>
        <strain evidence="2">JCM 19831</strain>
    </source>
</reference>
<comment type="caution">
    <text evidence="2">The sequence shown here is derived from an EMBL/GenBank/DDBJ whole genome shotgun (WGS) entry which is preliminary data.</text>
</comment>
<reference evidence="2" key="1">
    <citation type="journal article" date="2014" name="Int. J. Syst. Evol. Microbiol.">
        <title>Complete genome sequence of Corynebacterium casei LMG S-19264T (=DSM 44701T), isolated from a smear-ripened cheese.</title>
        <authorList>
            <consortium name="US DOE Joint Genome Institute (JGI-PGF)"/>
            <person name="Walter F."/>
            <person name="Albersmeier A."/>
            <person name="Kalinowski J."/>
            <person name="Ruckert C."/>
        </authorList>
    </citation>
    <scope>NUCLEOTIDE SEQUENCE</scope>
    <source>
        <strain evidence="2">JCM 19831</strain>
    </source>
</reference>
<keyword evidence="3" id="KW-1185">Reference proteome</keyword>
<feature type="compositionally biased region" description="Basic and acidic residues" evidence="1">
    <location>
        <begin position="1"/>
        <end position="16"/>
    </location>
</feature>
<feature type="region of interest" description="Disordered" evidence="1">
    <location>
        <begin position="1"/>
        <end position="25"/>
    </location>
</feature>
<evidence type="ECO:0000313" key="3">
    <source>
        <dbReference type="Proteomes" id="UP000642070"/>
    </source>
</evidence>
<sequence>MSLPVGRDEPVGRNEPTDLDEPVSFGTERWAVTVMRGSPCLLPRPGTSGEVSTPAPAGDGVRLLAPVVSSAWHLPAVADRWSDH</sequence>
<proteinExistence type="predicted"/>
<dbReference type="Proteomes" id="UP000642070">
    <property type="component" value="Unassembled WGS sequence"/>
</dbReference>
<name>A0A917TWQ6_9ACTN</name>
<accession>A0A917TWQ6</accession>
<dbReference type="AlphaFoldDB" id="A0A917TWQ6"/>
<dbReference type="EMBL" id="BMPI01000024">
    <property type="protein sequence ID" value="GGM41851.1"/>
    <property type="molecule type" value="Genomic_DNA"/>
</dbReference>
<evidence type="ECO:0000313" key="2">
    <source>
        <dbReference type="EMBL" id="GGM41851.1"/>
    </source>
</evidence>
<protein>
    <submittedName>
        <fullName evidence="2">Uncharacterized protein</fullName>
    </submittedName>
</protein>